<sequence length="143" mass="15428">MALTLTIWFAPAAMLFAPAAHAEMRTGNYELAITGRYDFHTWVWAISSCLGNCVTVQAIPRPVAKAFEYRGSAQFVDGRYTLAVDVPDGLRCGDVYYGPVIPTHDVYSWDAMTLAGSLDSSFATGCNGAPGGSSTYPFALVRM</sequence>
<keyword evidence="1" id="KW-0732">Signal</keyword>
<organism evidence="2 3">
    <name type="scientific">Mycobacterium colombiense CECT 3035</name>
    <dbReference type="NCBI Taxonomy" id="1041522"/>
    <lineage>
        <taxon>Bacteria</taxon>
        <taxon>Bacillati</taxon>
        <taxon>Actinomycetota</taxon>
        <taxon>Actinomycetes</taxon>
        <taxon>Mycobacteriales</taxon>
        <taxon>Mycobacteriaceae</taxon>
        <taxon>Mycobacterium</taxon>
        <taxon>Mycobacterium avium complex (MAC)</taxon>
    </lineage>
</organism>
<dbReference type="EMBL" id="AFVW02000002">
    <property type="protein sequence ID" value="EJO90561.1"/>
    <property type="molecule type" value="Genomic_DNA"/>
</dbReference>
<gene>
    <name evidence="2" type="ORF">MCOL_V210230</name>
</gene>
<dbReference type="STRING" id="1041522.GCA_002105755_01012"/>
<feature type="chain" id="PRO_5003782792" description="Secreted protein" evidence="1">
    <location>
        <begin position="23"/>
        <end position="143"/>
    </location>
</feature>
<comment type="caution">
    <text evidence="2">The sequence shown here is derived from an EMBL/GenBank/DDBJ whole genome shotgun (WGS) entry which is preliminary data.</text>
</comment>
<feature type="signal peptide" evidence="1">
    <location>
        <begin position="1"/>
        <end position="22"/>
    </location>
</feature>
<protein>
    <recommendedName>
        <fullName evidence="4">Secreted protein</fullName>
    </recommendedName>
</protein>
<dbReference type="AlphaFoldDB" id="J5EI49"/>
<proteinExistence type="predicted"/>
<evidence type="ECO:0000256" key="1">
    <source>
        <dbReference type="SAM" id="SignalP"/>
    </source>
</evidence>
<dbReference type="eggNOG" id="ENOG5030TI5">
    <property type="taxonomic scope" value="Bacteria"/>
</dbReference>
<evidence type="ECO:0000313" key="2">
    <source>
        <dbReference type="EMBL" id="EJO90561.1"/>
    </source>
</evidence>
<dbReference type="RefSeq" id="WP_007771593.1">
    <property type="nucleotide sequence ID" value="NZ_AFVW02000002.1"/>
</dbReference>
<name>J5EI49_9MYCO</name>
<reference evidence="2 3" key="1">
    <citation type="journal article" date="2011" name="J. Bacteriol.">
        <title>Genome sequence of the Mycobacterium colombiense type strain, CECT 3035.</title>
        <authorList>
            <person name="Gonzalez-Perez M."/>
            <person name="Murcia M.I."/>
            <person name="Landsman D."/>
            <person name="Jordan I.K."/>
            <person name="Marino-Ramirez L."/>
        </authorList>
    </citation>
    <scope>NUCLEOTIDE SEQUENCE [LARGE SCALE GENOMIC DNA]</scope>
    <source>
        <strain evidence="2 3">CECT 3035</strain>
    </source>
</reference>
<dbReference type="OrthoDB" id="4746900at2"/>
<evidence type="ECO:0000313" key="3">
    <source>
        <dbReference type="Proteomes" id="UP000006455"/>
    </source>
</evidence>
<accession>J5EI49</accession>
<dbReference type="Proteomes" id="UP000006455">
    <property type="component" value="Unassembled WGS sequence"/>
</dbReference>
<evidence type="ECO:0008006" key="4">
    <source>
        <dbReference type="Google" id="ProtNLM"/>
    </source>
</evidence>
<dbReference type="GeneID" id="31527427"/>